<sequence length="249" mass="29500">MEISESNNILLGRLKELLYDIENYDSMVLNYSKVNEEIESLENRGQEELDSFDARHLNNFIVESIGEAPKELSRVISKMFKKKRQQNLTEIEEYAKKEELAIEQYYKVFAEERAEILRKESEQFKEELLELNKTRSNLQELLAEYEQHFSKVDFLPEKYLNSTQLVRIISYLEDYRADNIKEAINILCSEEQLEIKFKQLNTRIEDLEKSLDNLRAEVSDNLNTGLYNVEVSISNLEDEMSQLRFDLKD</sequence>
<dbReference type="EMBL" id="CP018188">
    <property type="protein sequence ID" value="QGU81752.1"/>
    <property type="molecule type" value="Genomic_DNA"/>
</dbReference>
<proteinExistence type="predicted"/>
<organism evidence="2 3">
    <name type="scientific">Streptococcus salivarius</name>
    <dbReference type="NCBI Taxonomy" id="1304"/>
    <lineage>
        <taxon>Bacteria</taxon>
        <taxon>Bacillati</taxon>
        <taxon>Bacillota</taxon>
        <taxon>Bacilli</taxon>
        <taxon>Lactobacillales</taxon>
        <taxon>Streptococcaceae</taxon>
        <taxon>Streptococcus</taxon>
    </lineage>
</organism>
<reference evidence="2 3" key="1">
    <citation type="submission" date="2016-11" db="EMBL/GenBank/DDBJ databases">
        <title>The potential of Streptococcus salivarius to inhibit the production of volatile sulphur compounds in the oral cavity.</title>
        <authorList>
            <person name="Sun L."/>
            <person name="Li Z."/>
            <person name="Jin D."/>
            <person name="Zhao H."/>
        </authorList>
    </citation>
    <scope>NUCLEOTIDE SEQUENCE [LARGE SCALE GENOMIC DNA]</scope>
    <source>
        <strain evidence="2 3">ICDC2</strain>
        <plasmid evidence="3">Plasmid</plasmid>
    </source>
</reference>
<gene>
    <name evidence="2" type="ORF">BSR19_11550</name>
</gene>
<evidence type="ECO:0000313" key="3">
    <source>
        <dbReference type="Proteomes" id="UP000422997"/>
    </source>
</evidence>
<feature type="coiled-coil region" evidence="1">
    <location>
        <begin position="24"/>
        <end position="51"/>
    </location>
</feature>
<accession>A0AB37DDD2</accession>
<name>A0AB37DDD2_STRSL</name>
<feature type="coiled-coil region" evidence="1">
    <location>
        <begin position="190"/>
        <end position="224"/>
    </location>
</feature>
<keyword evidence="1" id="KW-0175">Coiled coil</keyword>
<keyword evidence="2" id="KW-0614">Plasmid</keyword>
<dbReference type="RefSeq" id="WP_156247211.1">
    <property type="nucleotide sequence ID" value="NZ_CP018188.1"/>
</dbReference>
<evidence type="ECO:0000256" key="1">
    <source>
        <dbReference type="SAM" id="Coils"/>
    </source>
</evidence>
<geneLocation type="plasmid" evidence="3"/>
<evidence type="ECO:0000313" key="2">
    <source>
        <dbReference type="EMBL" id="QGU81752.1"/>
    </source>
</evidence>
<dbReference type="Proteomes" id="UP000422997">
    <property type="component" value="Plasmid unnamed"/>
</dbReference>
<feature type="coiled-coil region" evidence="1">
    <location>
        <begin position="107"/>
        <end position="151"/>
    </location>
</feature>
<dbReference type="AlphaFoldDB" id="A0AB37DDD2"/>
<protein>
    <submittedName>
        <fullName evidence="2">Uncharacterized protein</fullName>
    </submittedName>
</protein>